<evidence type="ECO:0000256" key="2">
    <source>
        <dbReference type="ARBA" id="ARBA00022723"/>
    </source>
</evidence>
<dbReference type="InterPro" id="IPR020058">
    <property type="entry name" value="Glu/Gln-tRNA-synth_Ib_cat-dom"/>
</dbReference>
<dbReference type="EMBL" id="CP080776">
    <property type="protein sequence ID" value="UWP96694.1"/>
    <property type="molecule type" value="Genomic_DNA"/>
</dbReference>
<feature type="domain" description="Glutamyl/glutaminyl-tRNA synthetase class Ib catalytic" evidence="8">
    <location>
        <begin position="188"/>
        <end position="284"/>
    </location>
</feature>
<comment type="similarity">
    <text evidence="7">Belongs to the class-I aminoacyl-tRNA synthetase family.</text>
</comment>
<dbReference type="SUPFAM" id="SSF52374">
    <property type="entry name" value="Nucleotidylyl transferase"/>
    <property type="match status" value="1"/>
</dbReference>
<protein>
    <submittedName>
        <fullName evidence="9">tRNA glutamyl-Q(34) synthetase GluQRS</fullName>
        <ecNumber evidence="9">6.1.1.-</ecNumber>
    </submittedName>
</protein>
<evidence type="ECO:0000256" key="6">
    <source>
        <dbReference type="ARBA" id="ARBA00023146"/>
    </source>
</evidence>
<feature type="domain" description="Glutamyl/glutaminyl-tRNA synthetase class Ib catalytic" evidence="8">
    <location>
        <begin position="6"/>
        <end position="106"/>
    </location>
</feature>
<keyword evidence="6 7" id="KW-0030">Aminoacyl-tRNA synthetase</keyword>
<accession>A0A9Q9M0M0</accession>
<keyword evidence="2" id="KW-0479">Metal-binding</keyword>
<evidence type="ECO:0000256" key="4">
    <source>
        <dbReference type="ARBA" id="ARBA00022833"/>
    </source>
</evidence>
<dbReference type="Gene3D" id="3.40.50.620">
    <property type="entry name" value="HUPs"/>
    <property type="match status" value="1"/>
</dbReference>
<evidence type="ECO:0000256" key="7">
    <source>
        <dbReference type="RuleBase" id="RU363037"/>
    </source>
</evidence>
<dbReference type="InterPro" id="IPR014729">
    <property type="entry name" value="Rossmann-like_a/b/a_fold"/>
</dbReference>
<dbReference type="PRINTS" id="PR00987">
    <property type="entry name" value="TRNASYNTHGLU"/>
</dbReference>
<dbReference type="AlphaFoldDB" id="A0A9Q9M0M0"/>
<dbReference type="InterPro" id="IPR000924">
    <property type="entry name" value="Glu/Gln-tRNA-synth"/>
</dbReference>
<proteinExistence type="inferred from homology"/>
<keyword evidence="3 7" id="KW-0547">Nucleotide-binding</keyword>
<gene>
    <name evidence="9" type="primary">gluQRS</name>
    <name evidence="9" type="ORF">K3X48_06880</name>
</gene>
<dbReference type="GO" id="GO:0006424">
    <property type="term" value="P:glutamyl-tRNA aminoacylation"/>
    <property type="evidence" value="ECO:0007669"/>
    <property type="project" value="TreeGrafter"/>
</dbReference>
<dbReference type="InterPro" id="IPR001412">
    <property type="entry name" value="aa-tRNA-synth_I_CS"/>
</dbReference>
<keyword evidence="5 7" id="KW-0067">ATP-binding</keyword>
<keyword evidence="7" id="KW-0648">Protein biosynthesis</keyword>
<evidence type="ECO:0000259" key="8">
    <source>
        <dbReference type="Pfam" id="PF00749"/>
    </source>
</evidence>
<dbReference type="PANTHER" id="PTHR43311">
    <property type="entry name" value="GLUTAMATE--TRNA LIGASE"/>
    <property type="match status" value="1"/>
</dbReference>
<evidence type="ECO:0000313" key="10">
    <source>
        <dbReference type="Proteomes" id="UP001057991"/>
    </source>
</evidence>
<dbReference type="GO" id="GO:0005524">
    <property type="term" value="F:ATP binding"/>
    <property type="evidence" value="ECO:0007669"/>
    <property type="project" value="UniProtKB-KW"/>
</dbReference>
<organism evidence="9 10">
    <name type="scientific">Aliiroseovarius crassostreae</name>
    <dbReference type="NCBI Taxonomy" id="154981"/>
    <lineage>
        <taxon>Bacteria</taxon>
        <taxon>Pseudomonadati</taxon>
        <taxon>Pseudomonadota</taxon>
        <taxon>Alphaproteobacteria</taxon>
        <taxon>Rhodobacterales</taxon>
        <taxon>Paracoccaceae</taxon>
        <taxon>Aliiroseovarius</taxon>
    </lineage>
</organism>
<dbReference type="PANTHER" id="PTHR43311:SF1">
    <property type="entry name" value="GLUTAMYL-Q TRNA(ASP) SYNTHETASE"/>
    <property type="match status" value="1"/>
</dbReference>
<dbReference type="NCBIfam" id="NF004315">
    <property type="entry name" value="PRK05710.1-4"/>
    <property type="match status" value="1"/>
</dbReference>
<dbReference type="Pfam" id="PF00749">
    <property type="entry name" value="tRNA-synt_1c"/>
    <property type="match status" value="2"/>
</dbReference>
<reference evidence="9" key="1">
    <citation type="submission" date="2021-08" db="EMBL/GenBank/DDBJ databases">
        <authorList>
            <person name="Nwanade C."/>
            <person name="Wang M."/>
            <person name="Masoudi A."/>
            <person name="Yu Z."/>
            <person name="Liu J."/>
        </authorList>
    </citation>
    <scope>NUCLEOTIDE SEQUENCE</scope>
    <source>
        <strain evidence="9">S056</strain>
    </source>
</reference>
<evidence type="ECO:0000313" key="9">
    <source>
        <dbReference type="EMBL" id="UWP96694.1"/>
    </source>
</evidence>
<dbReference type="PROSITE" id="PS00178">
    <property type="entry name" value="AA_TRNA_LIGASE_I"/>
    <property type="match status" value="1"/>
</dbReference>
<dbReference type="InterPro" id="IPR049940">
    <property type="entry name" value="GluQ/Sye"/>
</dbReference>
<sequence>MTDFITRFAPSPTGPLHLGHAYSALLAHDVARANDGAFFLRIEDIDRTRARSHWEEQIYEDLNWLGITWDGEPIRQSDRLPAYQAALDSLWKRGLVYPCTCSRKDILAAGSAPQEGAPPAFGPDGLIYPGTCRQKPRPEVMPEGTALRLDTSRAVDLLTQAGESRLHFTETAARDLNTQVPLQDMIANVGDIVLSRRDFLGSYHLAVVLDDATQGITHVIRGEDIAPATQIHVLLQKLFNLPTPTYCHHRLIRDEAGKRLAKRDDARAIAKYREDGATPLDIRKLVGL</sequence>
<dbReference type="EC" id="6.1.1.-" evidence="9"/>
<dbReference type="Proteomes" id="UP001057991">
    <property type="component" value="Chromosome"/>
</dbReference>
<dbReference type="GO" id="GO:0004818">
    <property type="term" value="F:glutamate-tRNA ligase activity"/>
    <property type="evidence" value="ECO:0007669"/>
    <property type="project" value="TreeGrafter"/>
</dbReference>
<dbReference type="GO" id="GO:0005829">
    <property type="term" value="C:cytosol"/>
    <property type="evidence" value="ECO:0007669"/>
    <property type="project" value="TreeGrafter"/>
</dbReference>
<evidence type="ECO:0000256" key="3">
    <source>
        <dbReference type="ARBA" id="ARBA00022741"/>
    </source>
</evidence>
<keyword evidence="1 7" id="KW-0436">Ligase</keyword>
<name>A0A9Q9M0M0_9RHOB</name>
<keyword evidence="4" id="KW-0862">Zinc</keyword>
<evidence type="ECO:0000256" key="5">
    <source>
        <dbReference type="ARBA" id="ARBA00022840"/>
    </source>
</evidence>
<evidence type="ECO:0000256" key="1">
    <source>
        <dbReference type="ARBA" id="ARBA00022598"/>
    </source>
</evidence>
<dbReference type="RefSeq" id="WP_259806728.1">
    <property type="nucleotide sequence ID" value="NZ_CP080776.1"/>
</dbReference>